<dbReference type="EMBL" id="CM041542">
    <property type="protein sequence ID" value="KAI3365443.1"/>
    <property type="molecule type" value="Genomic_DNA"/>
</dbReference>
<name>A0ACB8WDB4_9TELE</name>
<gene>
    <name evidence="1" type="ORF">L3Q82_010529</name>
</gene>
<reference evidence="1" key="1">
    <citation type="submission" date="2022-04" db="EMBL/GenBank/DDBJ databases">
        <title>Jade perch genome.</title>
        <authorList>
            <person name="Chao B."/>
        </authorList>
    </citation>
    <scope>NUCLEOTIDE SEQUENCE</scope>
    <source>
        <strain evidence="1">CB-2022</strain>
    </source>
</reference>
<accession>A0ACB8WDB4</accession>
<keyword evidence="2" id="KW-1185">Reference proteome</keyword>
<evidence type="ECO:0000313" key="1">
    <source>
        <dbReference type="EMBL" id="KAI3365443.1"/>
    </source>
</evidence>
<evidence type="ECO:0000313" key="2">
    <source>
        <dbReference type="Proteomes" id="UP000831701"/>
    </source>
</evidence>
<organism evidence="1 2">
    <name type="scientific">Scortum barcoo</name>
    <name type="common">barcoo grunter</name>
    <dbReference type="NCBI Taxonomy" id="214431"/>
    <lineage>
        <taxon>Eukaryota</taxon>
        <taxon>Metazoa</taxon>
        <taxon>Chordata</taxon>
        <taxon>Craniata</taxon>
        <taxon>Vertebrata</taxon>
        <taxon>Euteleostomi</taxon>
        <taxon>Actinopterygii</taxon>
        <taxon>Neopterygii</taxon>
        <taxon>Teleostei</taxon>
        <taxon>Neoteleostei</taxon>
        <taxon>Acanthomorphata</taxon>
        <taxon>Eupercaria</taxon>
        <taxon>Centrarchiformes</taxon>
        <taxon>Terapontoidei</taxon>
        <taxon>Terapontidae</taxon>
        <taxon>Scortum</taxon>
    </lineage>
</organism>
<proteinExistence type="predicted"/>
<sequence>MMGGRCRPGQFMDGLIRQCVNCSGVCQQPPVNAQCISYCGIRISVAPGCSHTLCLSALESASCNALPGHYYDQLVKKCVRCAEVCGRHPVECSLHCESEDRAFTTIIFPPPPPPPASTKKPLVATTTTPLLNSGGRLVPSALEDSIVLYSLLALCTVLLLSSLSLALAVYLRKQPTKGSKPGPKGANHSQDSVVRPGQEAGKPEQSPRDFVTSITNPSCFSDREPSEDCSPTETCVCVHCFPDLKTLGHSSDRLPRAPTPIYPQAALHRAQMQKAWPLWAEENLHTSSGLQEEAAVG</sequence>
<comment type="caution">
    <text evidence="1">The sequence shown here is derived from an EMBL/GenBank/DDBJ whole genome shotgun (WGS) entry which is preliminary data.</text>
</comment>
<protein>
    <submittedName>
        <fullName evidence="1">Uncharacterized protein</fullName>
    </submittedName>
</protein>
<dbReference type="Proteomes" id="UP000831701">
    <property type="component" value="Chromosome 12"/>
</dbReference>